<feature type="compositionally biased region" description="Pro residues" evidence="5">
    <location>
        <begin position="280"/>
        <end position="292"/>
    </location>
</feature>
<feature type="compositionally biased region" description="Low complexity" evidence="5">
    <location>
        <begin position="136"/>
        <end position="154"/>
    </location>
</feature>
<protein>
    <recommendedName>
        <fullName evidence="10">Extracellular membrane protein CFEM domain-containing protein</fullName>
    </recommendedName>
</protein>
<reference evidence="8" key="1">
    <citation type="journal article" date="2023" name="Mol. Phylogenet. Evol.">
        <title>Genome-scale phylogeny and comparative genomics of the fungal order Sordariales.</title>
        <authorList>
            <person name="Hensen N."/>
            <person name="Bonometti L."/>
            <person name="Westerberg I."/>
            <person name="Brannstrom I.O."/>
            <person name="Guillou S."/>
            <person name="Cros-Aarteil S."/>
            <person name="Calhoun S."/>
            <person name="Haridas S."/>
            <person name="Kuo A."/>
            <person name="Mondo S."/>
            <person name="Pangilinan J."/>
            <person name="Riley R."/>
            <person name="LaButti K."/>
            <person name="Andreopoulos B."/>
            <person name="Lipzen A."/>
            <person name="Chen C."/>
            <person name="Yan M."/>
            <person name="Daum C."/>
            <person name="Ng V."/>
            <person name="Clum A."/>
            <person name="Steindorff A."/>
            <person name="Ohm R.A."/>
            <person name="Martin F."/>
            <person name="Silar P."/>
            <person name="Natvig D.O."/>
            <person name="Lalanne C."/>
            <person name="Gautier V."/>
            <person name="Ament-Velasquez S.L."/>
            <person name="Kruys A."/>
            <person name="Hutchinson M.I."/>
            <person name="Powell A.J."/>
            <person name="Barry K."/>
            <person name="Miller A.N."/>
            <person name="Grigoriev I.V."/>
            <person name="Debuchy R."/>
            <person name="Gladieux P."/>
            <person name="Hiltunen Thoren M."/>
            <person name="Johannesson H."/>
        </authorList>
    </citation>
    <scope>NUCLEOTIDE SEQUENCE</scope>
    <source>
        <strain evidence="8">CBS 314.62</strain>
    </source>
</reference>
<feature type="compositionally biased region" description="Basic and acidic residues" evidence="5">
    <location>
        <begin position="294"/>
        <end position="306"/>
    </location>
</feature>
<feature type="region of interest" description="Disordered" evidence="5">
    <location>
        <begin position="251"/>
        <end position="330"/>
    </location>
</feature>
<dbReference type="Proteomes" id="UP001270362">
    <property type="component" value="Unassembled WGS sequence"/>
</dbReference>
<feature type="transmembrane region" description="Helical" evidence="6">
    <location>
        <begin position="180"/>
        <end position="202"/>
    </location>
</feature>
<keyword evidence="7" id="KW-0732">Signal</keyword>
<evidence type="ECO:0000256" key="7">
    <source>
        <dbReference type="SAM" id="SignalP"/>
    </source>
</evidence>
<dbReference type="AlphaFoldDB" id="A0AAE0X9D1"/>
<evidence type="ECO:0000256" key="3">
    <source>
        <dbReference type="ARBA" id="ARBA00022989"/>
    </source>
</evidence>
<keyword evidence="2 6" id="KW-0812">Transmembrane</keyword>
<evidence type="ECO:0000256" key="5">
    <source>
        <dbReference type="SAM" id="MobiDB-lite"/>
    </source>
</evidence>
<evidence type="ECO:0000256" key="2">
    <source>
        <dbReference type="ARBA" id="ARBA00022692"/>
    </source>
</evidence>
<feature type="signal peptide" evidence="7">
    <location>
        <begin position="1"/>
        <end position="25"/>
    </location>
</feature>
<feature type="compositionally biased region" description="Polar residues" evidence="5">
    <location>
        <begin position="315"/>
        <end position="326"/>
    </location>
</feature>
<dbReference type="PANTHER" id="PTHR15549">
    <property type="entry name" value="PAIRED IMMUNOGLOBULIN-LIKE TYPE 2 RECEPTOR"/>
    <property type="match status" value="1"/>
</dbReference>
<accession>A0AAE0X9D1</accession>
<evidence type="ECO:0000256" key="4">
    <source>
        <dbReference type="ARBA" id="ARBA00023136"/>
    </source>
</evidence>
<dbReference type="InterPro" id="IPR051694">
    <property type="entry name" value="Immunoregulatory_rcpt-like"/>
</dbReference>
<proteinExistence type="predicted"/>
<dbReference type="GO" id="GO:0016020">
    <property type="term" value="C:membrane"/>
    <property type="evidence" value="ECO:0007669"/>
    <property type="project" value="UniProtKB-SubCell"/>
</dbReference>
<evidence type="ECO:0000313" key="9">
    <source>
        <dbReference type="Proteomes" id="UP001270362"/>
    </source>
</evidence>
<comment type="subcellular location">
    <subcellularLocation>
        <location evidence="1">Membrane</location>
        <topology evidence="1">Single-pass membrane protein</topology>
    </subcellularLocation>
</comment>
<dbReference type="GO" id="GO:0071944">
    <property type="term" value="C:cell periphery"/>
    <property type="evidence" value="ECO:0007669"/>
    <property type="project" value="UniProtKB-ARBA"/>
</dbReference>
<keyword evidence="4 6" id="KW-0472">Membrane</keyword>
<sequence>MRGAWRISLLPPALVALVFVSLSRAVIVDFSPYPAGSQDCLAQAVVSSNCGAGTDNTVTATNSCLCSNGGNFVTNAAACLGSSDPNDLSSVYLTLKDVCSKSSTPLSVGEEQYLAAAGFKGTLTATQPAPTKTASSIASAALTSSTTAPETSATGVDGPKSTKDANDSLGNKGLSTGVKAAVIAGSAVAGLVLLGSILYIFIRYRRRKDGEESHPMLPQENGHMSLVPTPAETIALAGAIDSAGDWPKDLKWRPASNPADDRSSGFNWETPYDLAYPGDDPTPPPPPSPPPSSRHHELEGSNRHPLELPVEGVSRVNTPDSGSQRYSGGEWVEVEVEAEVESGAQAGSVPRPLIKK</sequence>
<evidence type="ECO:0000313" key="8">
    <source>
        <dbReference type="EMBL" id="KAK3688283.1"/>
    </source>
</evidence>
<keyword evidence="9" id="KW-1185">Reference proteome</keyword>
<organism evidence="8 9">
    <name type="scientific">Podospora appendiculata</name>
    <dbReference type="NCBI Taxonomy" id="314037"/>
    <lineage>
        <taxon>Eukaryota</taxon>
        <taxon>Fungi</taxon>
        <taxon>Dikarya</taxon>
        <taxon>Ascomycota</taxon>
        <taxon>Pezizomycotina</taxon>
        <taxon>Sordariomycetes</taxon>
        <taxon>Sordariomycetidae</taxon>
        <taxon>Sordariales</taxon>
        <taxon>Podosporaceae</taxon>
        <taxon>Podospora</taxon>
    </lineage>
</organism>
<gene>
    <name evidence="8" type="ORF">B0T22DRAFT_498435</name>
</gene>
<keyword evidence="3 6" id="KW-1133">Transmembrane helix</keyword>
<evidence type="ECO:0008006" key="10">
    <source>
        <dbReference type="Google" id="ProtNLM"/>
    </source>
</evidence>
<evidence type="ECO:0000256" key="6">
    <source>
        <dbReference type="SAM" id="Phobius"/>
    </source>
</evidence>
<evidence type="ECO:0000256" key="1">
    <source>
        <dbReference type="ARBA" id="ARBA00004167"/>
    </source>
</evidence>
<name>A0AAE0X9D1_9PEZI</name>
<dbReference type="EMBL" id="JAULSO010000002">
    <property type="protein sequence ID" value="KAK3688283.1"/>
    <property type="molecule type" value="Genomic_DNA"/>
</dbReference>
<comment type="caution">
    <text evidence="8">The sequence shown here is derived from an EMBL/GenBank/DDBJ whole genome shotgun (WGS) entry which is preliminary data.</text>
</comment>
<feature type="chain" id="PRO_5041935138" description="Extracellular membrane protein CFEM domain-containing protein" evidence="7">
    <location>
        <begin position="26"/>
        <end position="356"/>
    </location>
</feature>
<reference evidence="8" key="2">
    <citation type="submission" date="2023-06" db="EMBL/GenBank/DDBJ databases">
        <authorList>
            <consortium name="Lawrence Berkeley National Laboratory"/>
            <person name="Haridas S."/>
            <person name="Hensen N."/>
            <person name="Bonometti L."/>
            <person name="Westerberg I."/>
            <person name="Brannstrom I.O."/>
            <person name="Guillou S."/>
            <person name="Cros-Aarteil S."/>
            <person name="Calhoun S."/>
            <person name="Kuo A."/>
            <person name="Mondo S."/>
            <person name="Pangilinan J."/>
            <person name="Riley R."/>
            <person name="Labutti K."/>
            <person name="Andreopoulos B."/>
            <person name="Lipzen A."/>
            <person name="Chen C."/>
            <person name="Yanf M."/>
            <person name="Daum C."/>
            <person name="Ng V."/>
            <person name="Clum A."/>
            <person name="Steindorff A."/>
            <person name="Ohm R."/>
            <person name="Martin F."/>
            <person name="Silar P."/>
            <person name="Natvig D."/>
            <person name="Lalanne C."/>
            <person name="Gautier V."/>
            <person name="Ament-Velasquez S.L."/>
            <person name="Kruys A."/>
            <person name="Hutchinson M.I."/>
            <person name="Powell A.J."/>
            <person name="Barry K."/>
            <person name="Miller A.N."/>
            <person name="Grigoriev I.V."/>
            <person name="Debuchy R."/>
            <person name="Gladieux P."/>
            <person name="Thoren M.H."/>
            <person name="Johannesson H."/>
        </authorList>
    </citation>
    <scope>NUCLEOTIDE SEQUENCE</scope>
    <source>
        <strain evidence="8">CBS 314.62</strain>
    </source>
</reference>
<feature type="region of interest" description="Disordered" evidence="5">
    <location>
        <begin position="136"/>
        <end position="170"/>
    </location>
</feature>